<evidence type="ECO:0000313" key="2">
    <source>
        <dbReference type="EMBL" id="EUN32850.1"/>
    </source>
</evidence>
<protein>
    <submittedName>
        <fullName evidence="2">Uncharacterized protein</fullName>
    </submittedName>
</protein>
<name>W7F4A8_BIPV3</name>
<dbReference type="GeneID" id="26258065"/>
<dbReference type="AlphaFoldDB" id="W7F4A8"/>
<dbReference type="HOGENOM" id="CLU_1986789_0_0_1"/>
<evidence type="ECO:0000256" key="1">
    <source>
        <dbReference type="SAM" id="MobiDB-lite"/>
    </source>
</evidence>
<gene>
    <name evidence="2" type="ORF">COCVIDRAFT_84199</name>
</gene>
<dbReference type="RefSeq" id="XP_014562432.1">
    <property type="nucleotide sequence ID" value="XM_014706946.1"/>
</dbReference>
<evidence type="ECO:0000313" key="3">
    <source>
        <dbReference type="Proteomes" id="UP000054337"/>
    </source>
</evidence>
<accession>W7F4A8</accession>
<feature type="non-terminal residue" evidence="2">
    <location>
        <position position="1"/>
    </location>
</feature>
<reference evidence="2 3" key="1">
    <citation type="journal article" date="2013" name="PLoS Genet.">
        <title>Comparative genome structure, secondary metabolite, and effector coding capacity across Cochliobolus pathogens.</title>
        <authorList>
            <person name="Condon B.J."/>
            <person name="Leng Y."/>
            <person name="Wu D."/>
            <person name="Bushley K.E."/>
            <person name="Ohm R.A."/>
            <person name="Otillar R."/>
            <person name="Martin J."/>
            <person name="Schackwitz W."/>
            <person name="Grimwood J."/>
            <person name="MohdZainudin N."/>
            <person name="Xue C."/>
            <person name="Wang R."/>
            <person name="Manning V.A."/>
            <person name="Dhillon B."/>
            <person name="Tu Z.J."/>
            <person name="Steffenson B.J."/>
            <person name="Salamov A."/>
            <person name="Sun H."/>
            <person name="Lowry S."/>
            <person name="LaButti K."/>
            <person name="Han J."/>
            <person name="Copeland A."/>
            <person name="Lindquist E."/>
            <person name="Barry K."/>
            <person name="Schmutz J."/>
            <person name="Baker S.E."/>
            <person name="Ciuffetti L.M."/>
            <person name="Grigoriev I.V."/>
            <person name="Zhong S."/>
            <person name="Turgeon B.G."/>
        </authorList>
    </citation>
    <scope>NUCLEOTIDE SEQUENCE [LARGE SCALE GENOMIC DNA]</scope>
    <source>
        <strain evidence="2 3">FI3</strain>
    </source>
</reference>
<dbReference type="Proteomes" id="UP000054337">
    <property type="component" value="Unassembled WGS sequence"/>
</dbReference>
<proteinExistence type="predicted"/>
<keyword evidence="3" id="KW-1185">Reference proteome</keyword>
<feature type="region of interest" description="Disordered" evidence="1">
    <location>
        <begin position="20"/>
        <end position="68"/>
    </location>
</feature>
<dbReference type="EMBL" id="KI968692">
    <property type="protein sequence ID" value="EUN32850.1"/>
    <property type="molecule type" value="Genomic_DNA"/>
</dbReference>
<sequence>HQRQGSAAYLLHPYPLPVNVTPHPKKNLDPPNPYSTLDITHTKPPNQPHKPLIQSTSLPLTAFSPPRQTNHLCESSKYLTQSTQTAERDKGIPVCVCVHVCHWPFPSGRTKKARQFLPYRSARLQA</sequence>
<organism evidence="2 3">
    <name type="scientific">Bipolaris victoriae (strain FI3)</name>
    <name type="common">Victoria blight of oats agent</name>
    <name type="synonym">Cochliobolus victoriae</name>
    <dbReference type="NCBI Taxonomy" id="930091"/>
    <lineage>
        <taxon>Eukaryota</taxon>
        <taxon>Fungi</taxon>
        <taxon>Dikarya</taxon>
        <taxon>Ascomycota</taxon>
        <taxon>Pezizomycotina</taxon>
        <taxon>Dothideomycetes</taxon>
        <taxon>Pleosporomycetidae</taxon>
        <taxon>Pleosporales</taxon>
        <taxon>Pleosporineae</taxon>
        <taxon>Pleosporaceae</taxon>
        <taxon>Bipolaris</taxon>
    </lineage>
</organism>